<proteinExistence type="inferred from homology"/>
<keyword evidence="3 8" id="KW-0694">RNA-binding</keyword>
<dbReference type="InterPro" id="IPR057258">
    <property type="entry name" value="Ribosomal_uS3"/>
</dbReference>
<evidence type="ECO:0000256" key="10">
    <source>
        <dbReference type="SAM" id="MobiDB-lite"/>
    </source>
</evidence>
<evidence type="ECO:0000256" key="9">
    <source>
        <dbReference type="RuleBase" id="RU003624"/>
    </source>
</evidence>
<dbReference type="InterPro" id="IPR015946">
    <property type="entry name" value="KH_dom-like_a/b"/>
</dbReference>
<dbReference type="EMBL" id="BAABIA010000001">
    <property type="protein sequence ID" value="GAA5134588.1"/>
    <property type="molecule type" value="Genomic_DNA"/>
</dbReference>
<keyword evidence="4 8" id="KW-0689">Ribosomal protein</keyword>
<sequence length="279" mass="30708">MGQKVNPIGFRLAVSKDWRSKWYAPEKEYADALHSDLAIRKYLKEKLMQAALSKIIIERAWNQVRVTLHTARPGLVIGRKGQEIEVMSQKVSEMCGGKQVKIDIFEIKQPELDAQLIAESVAVQLERRISFRRAMKRAVQTAMDMGGEGIRIRVAGRLGGADIARAEQYRQGKVPLQTLRIPIDYGFTEARTVYGIIGVKVWMNRGNAPENTTPRNDRRRERGDRGGDRNSGGGGAGGIGRRGGERSGPPRYQQGGQSSYQQSQAPAAPAADAAPAAAQ</sequence>
<dbReference type="NCBIfam" id="TIGR01009">
    <property type="entry name" value="rpsC_bact"/>
    <property type="match status" value="1"/>
</dbReference>
<feature type="domain" description="KH type-2" evidence="11">
    <location>
        <begin position="39"/>
        <end position="108"/>
    </location>
</feature>
<dbReference type="Pfam" id="PF00189">
    <property type="entry name" value="Ribosomal_S3_C"/>
    <property type="match status" value="1"/>
</dbReference>
<reference evidence="13" key="1">
    <citation type="journal article" date="2019" name="Int. J. Syst. Evol. Microbiol.">
        <title>The Global Catalogue of Microorganisms (GCM) 10K type strain sequencing project: providing services to taxonomists for standard genome sequencing and annotation.</title>
        <authorList>
            <consortium name="The Broad Institute Genomics Platform"/>
            <consortium name="The Broad Institute Genome Sequencing Center for Infectious Disease"/>
            <person name="Wu L."/>
            <person name="Ma J."/>
        </authorList>
    </citation>
    <scope>NUCLEOTIDE SEQUENCE [LARGE SCALE GENOMIC DNA]</scope>
    <source>
        <strain evidence="13">JCM 18053</strain>
    </source>
</reference>
<evidence type="ECO:0000313" key="12">
    <source>
        <dbReference type="EMBL" id="GAA5134588.1"/>
    </source>
</evidence>
<dbReference type="PANTHER" id="PTHR11760">
    <property type="entry name" value="30S/40S RIBOSOMAL PROTEIN S3"/>
    <property type="match status" value="1"/>
</dbReference>
<feature type="region of interest" description="Disordered" evidence="10">
    <location>
        <begin position="205"/>
        <end position="279"/>
    </location>
</feature>
<evidence type="ECO:0000256" key="6">
    <source>
        <dbReference type="ARBA" id="ARBA00024998"/>
    </source>
</evidence>
<comment type="function">
    <text evidence="6 8">Binds the lower part of the 30S subunit head. Binds mRNA in the 70S ribosome, positioning it for translation.</text>
</comment>
<evidence type="ECO:0000256" key="7">
    <source>
        <dbReference type="ARBA" id="ARBA00035257"/>
    </source>
</evidence>
<dbReference type="InterPro" id="IPR036419">
    <property type="entry name" value="Ribosomal_S3_C_sf"/>
</dbReference>
<evidence type="ECO:0000256" key="8">
    <source>
        <dbReference type="HAMAP-Rule" id="MF_01309"/>
    </source>
</evidence>
<dbReference type="Gene3D" id="3.30.300.20">
    <property type="match status" value="1"/>
</dbReference>
<dbReference type="Pfam" id="PF07650">
    <property type="entry name" value="KH_2"/>
    <property type="match status" value="1"/>
</dbReference>
<organism evidence="12 13">
    <name type="scientific">Prosthecobacter algae</name>
    <dbReference type="NCBI Taxonomy" id="1144682"/>
    <lineage>
        <taxon>Bacteria</taxon>
        <taxon>Pseudomonadati</taxon>
        <taxon>Verrucomicrobiota</taxon>
        <taxon>Verrucomicrobiia</taxon>
        <taxon>Verrucomicrobiales</taxon>
        <taxon>Verrucomicrobiaceae</taxon>
        <taxon>Prosthecobacter</taxon>
    </lineage>
</organism>
<evidence type="ECO:0000259" key="11">
    <source>
        <dbReference type="PROSITE" id="PS50823"/>
    </source>
</evidence>
<feature type="compositionally biased region" description="Basic and acidic residues" evidence="10">
    <location>
        <begin position="215"/>
        <end position="228"/>
    </location>
</feature>
<evidence type="ECO:0000256" key="5">
    <source>
        <dbReference type="ARBA" id="ARBA00023274"/>
    </source>
</evidence>
<dbReference type="InterPro" id="IPR001351">
    <property type="entry name" value="Ribosomal_uS3_C"/>
</dbReference>
<dbReference type="SUPFAM" id="SSF54821">
    <property type="entry name" value="Ribosomal protein S3 C-terminal domain"/>
    <property type="match status" value="1"/>
</dbReference>
<evidence type="ECO:0000256" key="3">
    <source>
        <dbReference type="ARBA" id="ARBA00022884"/>
    </source>
</evidence>
<dbReference type="SUPFAM" id="SSF54814">
    <property type="entry name" value="Prokaryotic type KH domain (KH-domain type II)"/>
    <property type="match status" value="1"/>
</dbReference>
<dbReference type="RefSeq" id="WP_345734951.1">
    <property type="nucleotide sequence ID" value="NZ_BAABIA010000001.1"/>
</dbReference>
<dbReference type="HAMAP" id="MF_01309_B">
    <property type="entry name" value="Ribosomal_uS3_B"/>
    <property type="match status" value="1"/>
</dbReference>
<keyword evidence="2 8" id="KW-0699">rRNA-binding</keyword>
<keyword evidence="5 8" id="KW-0687">Ribonucleoprotein</keyword>
<feature type="compositionally biased region" description="Gly residues" evidence="10">
    <location>
        <begin position="229"/>
        <end position="241"/>
    </location>
</feature>
<feature type="compositionally biased region" description="Low complexity" evidence="10">
    <location>
        <begin position="247"/>
        <end position="279"/>
    </location>
</feature>
<dbReference type="InterPro" id="IPR004044">
    <property type="entry name" value="KH_dom_type_2"/>
</dbReference>
<dbReference type="PROSITE" id="PS50823">
    <property type="entry name" value="KH_TYPE_2"/>
    <property type="match status" value="1"/>
</dbReference>
<comment type="caution">
    <text evidence="12">The sequence shown here is derived from an EMBL/GenBank/DDBJ whole genome shotgun (WGS) entry which is preliminary data.</text>
</comment>
<accession>A0ABP9NUR0</accession>
<dbReference type="CDD" id="cd02412">
    <property type="entry name" value="KH-II_30S_S3"/>
    <property type="match status" value="1"/>
</dbReference>
<comment type="subunit">
    <text evidence="8">Part of the 30S ribosomal subunit. Forms a tight complex with proteins S10 and S14.</text>
</comment>
<evidence type="ECO:0000256" key="2">
    <source>
        <dbReference type="ARBA" id="ARBA00022730"/>
    </source>
</evidence>
<dbReference type="GO" id="GO:0005840">
    <property type="term" value="C:ribosome"/>
    <property type="evidence" value="ECO:0007669"/>
    <property type="project" value="UniProtKB-KW"/>
</dbReference>
<dbReference type="Gene3D" id="3.30.1140.32">
    <property type="entry name" value="Ribosomal protein S3, C-terminal domain"/>
    <property type="match status" value="1"/>
</dbReference>
<evidence type="ECO:0000256" key="4">
    <source>
        <dbReference type="ARBA" id="ARBA00022980"/>
    </source>
</evidence>
<evidence type="ECO:0000256" key="1">
    <source>
        <dbReference type="ARBA" id="ARBA00010761"/>
    </source>
</evidence>
<protein>
    <recommendedName>
        <fullName evidence="7 8">Small ribosomal subunit protein uS3</fullName>
    </recommendedName>
</protein>
<dbReference type="InterPro" id="IPR004087">
    <property type="entry name" value="KH_dom"/>
</dbReference>
<dbReference type="PROSITE" id="PS00548">
    <property type="entry name" value="RIBOSOMAL_S3"/>
    <property type="match status" value="1"/>
</dbReference>
<name>A0ABP9NUR0_9BACT</name>
<dbReference type="PANTHER" id="PTHR11760:SF19">
    <property type="entry name" value="SMALL RIBOSOMAL SUBUNIT PROTEIN US3C"/>
    <property type="match status" value="1"/>
</dbReference>
<dbReference type="InterPro" id="IPR009019">
    <property type="entry name" value="KH_sf_prok-type"/>
</dbReference>
<dbReference type="Proteomes" id="UP001499852">
    <property type="component" value="Unassembled WGS sequence"/>
</dbReference>
<dbReference type="InterPro" id="IPR005704">
    <property type="entry name" value="Ribosomal_uS3_bac-typ"/>
</dbReference>
<gene>
    <name evidence="8 12" type="primary">rpsC</name>
    <name evidence="12" type="ORF">GCM10023213_06650</name>
</gene>
<dbReference type="InterPro" id="IPR018280">
    <property type="entry name" value="Ribosomal_uS3_CS"/>
</dbReference>
<comment type="similarity">
    <text evidence="1 8 9">Belongs to the universal ribosomal protein uS3 family.</text>
</comment>
<keyword evidence="13" id="KW-1185">Reference proteome</keyword>
<dbReference type="SMART" id="SM00322">
    <property type="entry name" value="KH"/>
    <property type="match status" value="1"/>
</dbReference>
<evidence type="ECO:0000313" key="13">
    <source>
        <dbReference type="Proteomes" id="UP001499852"/>
    </source>
</evidence>